<evidence type="ECO:0000313" key="3">
    <source>
        <dbReference type="Proteomes" id="UP000178943"/>
    </source>
</evidence>
<dbReference type="InterPro" id="IPR029060">
    <property type="entry name" value="PIN-like_dom_sf"/>
</dbReference>
<gene>
    <name evidence="2" type="ORF">A2Y62_16175</name>
</gene>
<organism evidence="2 3">
    <name type="scientific">Candidatus Fischerbacteria bacterium RBG_13_37_8</name>
    <dbReference type="NCBI Taxonomy" id="1817863"/>
    <lineage>
        <taxon>Bacteria</taxon>
        <taxon>Candidatus Fischeribacteriota</taxon>
    </lineage>
</organism>
<evidence type="ECO:0000313" key="2">
    <source>
        <dbReference type="EMBL" id="OGF61614.1"/>
    </source>
</evidence>
<reference evidence="2 3" key="1">
    <citation type="journal article" date="2016" name="Nat. Commun.">
        <title>Thousands of microbial genomes shed light on interconnected biogeochemical processes in an aquifer system.</title>
        <authorList>
            <person name="Anantharaman K."/>
            <person name="Brown C.T."/>
            <person name="Hug L.A."/>
            <person name="Sharon I."/>
            <person name="Castelle C.J."/>
            <person name="Probst A.J."/>
            <person name="Thomas B.C."/>
            <person name="Singh A."/>
            <person name="Wilkins M.J."/>
            <person name="Karaoz U."/>
            <person name="Brodie E.L."/>
            <person name="Williams K.H."/>
            <person name="Hubbard S.S."/>
            <person name="Banfield J.F."/>
        </authorList>
    </citation>
    <scope>NUCLEOTIDE SEQUENCE [LARGE SCALE GENOMIC DNA]</scope>
</reference>
<dbReference type="Pfam" id="PF01850">
    <property type="entry name" value="PIN"/>
    <property type="match status" value="1"/>
</dbReference>
<dbReference type="InterPro" id="IPR052919">
    <property type="entry name" value="TA_system_RNase"/>
</dbReference>
<protein>
    <submittedName>
        <fullName evidence="2">Twitching motility protein PilT</fullName>
    </submittedName>
</protein>
<dbReference type="PANTHER" id="PTHR36173">
    <property type="entry name" value="RIBONUCLEASE VAPC16-RELATED"/>
    <property type="match status" value="1"/>
</dbReference>
<sequence>MNAILDTHIFLWWITDDPKLSIATREIIKDARNELFFSAASAWEISIKASLGRIQLPRKPGLFITEHLDKNSILALPILFSHALHVYNLPMHHTDPFDRMIIAQAQLENLTIITADPQFSAYNVKIKY</sequence>
<comment type="caution">
    <text evidence="2">The sequence shown here is derived from an EMBL/GenBank/DDBJ whole genome shotgun (WGS) entry which is preliminary data.</text>
</comment>
<dbReference type="SUPFAM" id="SSF88723">
    <property type="entry name" value="PIN domain-like"/>
    <property type="match status" value="1"/>
</dbReference>
<evidence type="ECO:0000259" key="1">
    <source>
        <dbReference type="Pfam" id="PF01850"/>
    </source>
</evidence>
<dbReference type="AlphaFoldDB" id="A0A1F5VDW0"/>
<dbReference type="PANTHER" id="PTHR36173:SF2">
    <property type="entry name" value="RIBONUCLEASE VAPC16"/>
    <property type="match status" value="1"/>
</dbReference>
<proteinExistence type="predicted"/>
<dbReference type="InterPro" id="IPR041705">
    <property type="entry name" value="PIN_Sll0205"/>
</dbReference>
<accession>A0A1F5VDW0</accession>
<name>A0A1F5VDW0_9BACT</name>
<dbReference type="Gene3D" id="3.40.50.1010">
    <property type="entry name" value="5'-nuclease"/>
    <property type="match status" value="1"/>
</dbReference>
<dbReference type="CDD" id="cd09872">
    <property type="entry name" value="PIN_Sll0205-like"/>
    <property type="match status" value="1"/>
</dbReference>
<dbReference type="Proteomes" id="UP000178943">
    <property type="component" value="Unassembled WGS sequence"/>
</dbReference>
<feature type="domain" description="PIN" evidence="1">
    <location>
        <begin position="4"/>
        <end position="122"/>
    </location>
</feature>
<dbReference type="InterPro" id="IPR002716">
    <property type="entry name" value="PIN_dom"/>
</dbReference>
<dbReference type="EMBL" id="MFGW01000191">
    <property type="protein sequence ID" value="OGF61614.1"/>
    <property type="molecule type" value="Genomic_DNA"/>
</dbReference>